<evidence type="ECO:0000313" key="9">
    <source>
        <dbReference type="Proteomes" id="UP000245119"/>
    </source>
</evidence>
<feature type="domain" description="Chitin-binding type-2" evidence="7">
    <location>
        <begin position="89"/>
        <end position="149"/>
    </location>
</feature>
<name>A0A2T7PDH6_POMCA</name>
<keyword evidence="9" id="KW-1185">Reference proteome</keyword>
<keyword evidence="2 6" id="KW-0732">Signal</keyword>
<evidence type="ECO:0000256" key="1">
    <source>
        <dbReference type="ARBA" id="ARBA00022669"/>
    </source>
</evidence>
<comment type="caution">
    <text evidence="8">The sequence shown here is derived from an EMBL/GenBank/DDBJ whole genome shotgun (WGS) entry which is preliminary data.</text>
</comment>
<dbReference type="Pfam" id="PF01607">
    <property type="entry name" value="CBM_14"/>
    <property type="match status" value="2"/>
</dbReference>
<dbReference type="AlphaFoldDB" id="A0A2T7PDH6"/>
<dbReference type="InterPro" id="IPR002557">
    <property type="entry name" value="Chitin-bd_dom"/>
</dbReference>
<keyword evidence="1" id="KW-0147">Chitin-binding</keyword>
<feature type="chain" id="PRO_5015781815" description="Chitin-binding type-2 domain-containing protein" evidence="6">
    <location>
        <begin position="33"/>
        <end position="157"/>
    </location>
</feature>
<dbReference type="EMBL" id="PZQS01000004">
    <property type="protein sequence ID" value="PVD31472.1"/>
    <property type="molecule type" value="Genomic_DNA"/>
</dbReference>
<keyword evidence="5" id="KW-0325">Glycoprotein</keyword>
<dbReference type="SUPFAM" id="SSF57625">
    <property type="entry name" value="Invertebrate chitin-binding proteins"/>
    <property type="match status" value="2"/>
</dbReference>
<evidence type="ECO:0000256" key="3">
    <source>
        <dbReference type="ARBA" id="ARBA00022737"/>
    </source>
</evidence>
<dbReference type="PANTHER" id="PTHR23301:SF0">
    <property type="entry name" value="CHITIN-BINDING TYPE-2 DOMAIN-CONTAINING PROTEIN-RELATED"/>
    <property type="match status" value="1"/>
</dbReference>
<evidence type="ECO:0000256" key="6">
    <source>
        <dbReference type="SAM" id="SignalP"/>
    </source>
</evidence>
<evidence type="ECO:0000259" key="7">
    <source>
        <dbReference type="PROSITE" id="PS50940"/>
    </source>
</evidence>
<accession>A0A2T7PDH6</accession>
<evidence type="ECO:0000313" key="8">
    <source>
        <dbReference type="EMBL" id="PVD31472.1"/>
    </source>
</evidence>
<dbReference type="GO" id="GO:0005576">
    <property type="term" value="C:extracellular region"/>
    <property type="evidence" value="ECO:0007669"/>
    <property type="project" value="InterPro"/>
</dbReference>
<evidence type="ECO:0000256" key="2">
    <source>
        <dbReference type="ARBA" id="ARBA00022729"/>
    </source>
</evidence>
<dbReference type="SMART" id="SM00494">
    <property type="entry name" value="ChtBD2"/>
    <property type="match status" value="2"/>
</dbReference>
<keyword evidence="4" id="KW-1015">Disulfide bond</keyword>
<dbReference type="OrthoDB" id="6020543at2759"/>
<sequence>MMRPDSGDGHFHHSFNMRFLVVLCLSLPAALAFDCQGAHDGAYEVGCKSFITCVNGVGTITECAQDQVYNSRTGQCAPVADVGPPCGSQKDCKNVADGKYADVDNQCTSYYTCSGGTYFGHNYCSGSLVFNEHLQTCDWAAHTPPPCGTFTGTTTRS</sequence>
<feature type="signal peptide" evidence="6">
    <location>
        <begin position="1"/>
        <end position="32"/>
    </location>
</feature>
<dbReference type="InterPro" id="IPR036508">
    <property type="entry name" value="Chitin-bd_dom_sf"/>
</dbReference>
<dbReference type="InterPro" id="IPR051940">
    <property type="entry name" value="Chitin_bind-dev_reg"/>
</dbReference>
<organism evidence="8 9">
    <name type="scientific">Pomacea canaliculata</name>
    <name type="common">Golden apple snail</name>
    <dbReference type="NCBI Taxonomy" id="400727"/>
    <lineage>
        <taxon>Eukaryota</taxon>
        <taxon>Metazoa</taxon>
        <taxon>Spiralia</taxon>
        <taxon>Lophotrochozoa</taxon>
        <taxon>Mollusca</taxon>
        <taxon>Gastropoda</taxon>
        <taxon>Caenogastropoda</taxon>
        <taxon>Architaenioglossa</taxon>
        <taxon>Ampullarioidea</taxon>
        <taxon>Ampullariidae</taxon>
        <taxon>Pomacea</taxon>
    </lineage>
</organism>
<protein>
    <recommendedName>
        <fullName evidence="7">Chitin-binding type-2 domain-containing protein</fullName>
    </recommendedName>
</protein>
<feature type="domain" description="Chitin-binding type-2" evidence="7">
    <location>
        <begin position="32"/>
        <end position="88"/>
    </location>
</feature>
<dbReference type="Proteomes" id="UP000245119">
    <property type="component" value="Linkage Group LG4"/>
</dbReference>
<evidence type="ECO:0000256" key="4">
    <source>
        <dbReference type="ARBA" id="ARBA00023157"/>
    </source>
</evidence>
<keyword evidence="3" id="KW-0677">Repeat</keyword>
<dbReference type="PROSITE" id="PS50940">
    <property type="entry name" value="CHIT_BIND_II"/>
    <property type="match status" value="2"/>
</dbReference>
<dbReference type="PANTHER" id="PTHR23301">
    <property type="entry name" value="CHITIN BINDING PERITROPHIN-A"/>
    <property type="match status" value="1"/>
</dbReference>
<evidence type="ECO:0000256" key="5">
    <source>
        <dbReference type="ARBA" id="ARBA00023180"/>
    </source>
</evidence>
<gene>
    <name evidence="8" type="ORF">C0Q70_06884</name>
</gene>
<proteinExistence type="predicted"/>
<reference evidence="8 9" key="1">
    <citation type="submission" date="2018-04" db="EMBL/GenBank/DDBJ databases">
        <title>The genome of golden apple snail Pomacea canaliculata provides insight into stress tolerance and invasive adaptation.</title>
        <authorList>
            <person name="Liu C."/>
            <person name="Liu B."/>
            <person name="Ren Y."/>
            <person name="Zhang Y."/>
            <person name="Wang H."/>
            <person name="Li S."/>
            <person name="Jiang F."/>
            <person name="Yin L."/>
            <person name="Zhang G."/>
            <person name="Qian W."/>
            <person name="Fan W."/>
        </authorList>
    </citation>
    <scope>NUCLEOTIDE SEQUENCE [LARGE SCALE GENOMIC DNA]</scope>
    <source>
        <strain evidence="8">SZHN2017</strain>
        <tissue evidence="8">Muscle</tissue>
    </source>
</reference>
<dbReference type="OMA" id="GSCDDPH"/>
<dbReference type="GO" id="GO:0008061">
    <property type="term" value="F:chitin binding"/>
    <property type="evidence" value="ECO:0007669"/>
    <property type="project" value="UniProtKB-KW"/>
</dbReference>
<dbReference type="Gene3D" id="2.170.140.10">
    <property type="entry name" value="Chitin binding domain"/>
    <property type="match status" value="2"/>
</dbReference>